<name>A0A8H4QTJ6_9AGAR</name>
<dbReference type="InterPro" id="IPR050740">
    <property type="entry name" value="Aldehyde_DH_Superfamily"/>
</dbReference>
<feature type="active site" evidence="2">
    <location>
        <position position="257"/>
    </location>
</feature>
<dbReference type="InterPro" id="IPR015590">
    <property type="entry name" value="Aldehyde_DH_dom"/>
</dbReference>
<proteinExistence type="inferred from homology"/>
<dbReference type="Proteomes" id="UP000521872">
    <property type="component" value="Unassembled WGS sequence"/>
</dbReference>
<dbReference type="PANTHER" id="PTHR43353">
    <property type="entry name" value="SUCCINATE-SEMIALDEHYDE DEHYDROGENASE, MITOCHONDRIAL"/>
    <property type="match status" value="1"/>
</dbReference>
<comment type="similarity">
    <text evidence="3">Belongs to the aldehyde dehydrogenase family.</text>
</comment>
<dbReference type="InterPro" id="IPR016161">
    <property type="entry name" value="Ald_DH/histidinol_DH"/>
</dbReference>
<evidence type="ECO:0000313" key="5">
    <source>
        <dbReference type="EMBL" id="KAF4616608.1"/>
    </source>
</evidence>
<dbReference type="InterPro" id="IPR016162">
    <property type="entry name" value="Ald_DH_N"/>
</dbReference>
<accession>A0A8H4QTJ6</accession>
<dbReference type="PANTHER" id="PTHR43353:SF6">
    <property type="entry name" value="CYTOPLASMIC ALDEHYDE DEHYDROGENASE (EUROFUNG)"/>
    <property type="match status" value="1"/>
</dbReference>
<comment type="caution">
    <text evidence="5">The sequence shown here is derived from an EMBL/GenBank/DDBJ whole genome shotgun (WGS) entry which is preliminary data.</text>
</comment>
<reference evidence="5 6" key="1">
    <citation type="submission" date="2019-12" db="EMBL/GenBank/DDBJ databases">
        <authorList>
            <person name="Floudas D."/>
            <person name="Bentzer J."/>
            <person name="Ahren D."/>
            <person name="Johansson T."/>
            <person name="Persson P."/>
            <person name="Tunlid A."/>
        </authorList>
    </citation>
    <scope>NUCLEOTIDE SEQUENCE [LARGE SCALE GENOMIC DNA]</scope>
    <source>
        <strain evidence="5 6">CBS 102.39</strain>
    </source>
</reference>
<dbReference type="GO" id="GO:0009450">
    <property type="term" value="P:gamma-aminobutyric acid catabolic process"/>
    <property type="evidence" value="ECO:0007669"/>
    <property type="project" value="TreeGrafter"/>
</dbReference>
<dbReference type="InterPro" id="IPR016163">
    <property type="entry name" value="Ald_DH_C"/>
</dbReference>
<keyword evidence="1 3" id="KW-0560">Oxidoreductase</keyword>
<dbReference type="Gene3D" id="3.40.309.10">
    <property type="entry name" value="Aldehyde Dehydrogenase, Chain A, domain 2"/>
    <property type="match status" value="1"/>
</dbReference>
<dbReference type="PROSITE" id="PS00687">
    <property type="entry name" value="ALDEHYDE_DEHYDR_GLU"/>
    <property type="match status" value="1"/>
</dbReference>
<evidence type="ECO:0000313" key="6">
    <source>
        <dbReference type="Proteomes" id="UP000521872"/>
    </source>
</evidence>
<dbReference type="AlphaFoldDB" id="A0A8H4QTJ6"/>
<dbReference type="GO" id="GO:0004777">
    <property type="term" value="F:succinate-semialdehyde dehydrogenase (NAD+) activity"/>
    <property type="evidence" value="ECO:0007669"/>
    <property type="project" value="TreeGrafter"/>
</dbReference>
<dbReference type="InterPro" id="IPR029510">
    <property type="entry name" value="Ald_DH_CS_GLU"/>
</dbReference>
<sequence length="490" mass="52624">MAAPPIAQLYINGQFVPASNGETFEVRNPYSGKVVTVSASATSADCKAAVDAAAEAFKTWERTTLAIRRDIFLKAADLVKTDKYRDMIIESTKEETDAASYYAYFNWFMAADALRTQAALVEKLRGEIYPSGVVPGAEILAERRALGVVFGIAPWNAPFVLSLRAIGVAIICGNTTVLKSSEFSPRGHAAVVELFHEAGLPPGVLNFVSVSRENAPTLTAELIAHPAVRSVNFTGSDRIGRIIALEAAKHLKPCILELGGKSPAIVFNDADITEAAKCIVFAAFGHSSQVCMATARVLMQSGIADKLFESIKDLVKNLKAGDLSRDHAANMGALFAESSADNAVAMVKDAVNAGAEVVVGDMSKEGPIIQPHLVKNVKPGMWLWEREVFAPVLSFATFETVEEALELANASDYSLSAAVYTNDWYLARDVGSRIRSGLVNINGPSFHSEPVDTTMGLGGASGYARFDIEAFTQKRVTIIHPRGRKLPLVD</sequence>
<evidence type="ECO:0000256" key="1">
    <source>
        <dbReference type="ARBA" id="ARBA00023002"/>
    </source>
</evidence>
<gene>
    <name evidence="5" type="ORF">D9613_008513</name>
</gene>
<dbReference type="EMBL" id="JAACJL010000031">
    <property type="protein sequence ID" value="KAF4616608.1"/>
    <property type="molecule type" value="Genomic_DNA"/>
</dbReference>
<organism evidence="5 6">
    <name type="scientific">Agrocybe pediades</name>
    <dbReference type="NCBI Taxonomy" id="84607"/>
    <lineage>
        <taxon>Eukaryota</taxon>
        <taxon>Fungi</taxon>
        <taxon>Dikarya</taxon>
        <taxon>Basidiomycota</taxon>
        <taxon>Agaricomycotina</taxon>
        <taxon>Agaricomycetes</taxon>
        <taxon>Agaricomycetidae</taxon>
        <taxon>Agaricales</taxon>
        <taxon>Agaricineae</taxon>
        <taxon>Strophariaceae</taxon>
        <taxon>Agrocybe</taxon>
    </lineage>
</organism>
<dbReference type="Pfam" id="PF00171">
    <property type="entry name" value="Aldedh"/>
    <property type="match status" value="1"/>
</dbReference>
<keyword evidence="6" id="KW-1185">Reference proteome</keyword>
<evidence type="ECO:0000256" key="3">
    <source>
        <dbReference type="RuleBase" id="RU003345"/>
    </source>
</evidence>
<feature type="domain" description="Aldehyde dehydrogenase" evidence="4">
    <location>
        <begin position="16"/>
        <end position="470"/>
    </location>
</feature>
<dbReference type="SUPFAM" id="SSF53720">
    <property type="entry name" value="ALDH-like"/>
    <property type="match status" value="1"/>
</dbReference>
<dbReference type="Gene3D" id="3.40.605.10">
    <property type="entry name" value="Aldehyde Dehydrogenase, Chain A, domain 1"/>
    <property type="match status" value="1"/>
</dbReference>
<protein>
    <recommendedName>
        <fullName evidence="4">Aldehyde dehydrogenase domain-containing protein</fullName>
    </recommendedName>
</protein>
<evidence type="ECO:0000256" key="2">
    <source>
        <dbReference type="PROSITE-ProRule" id="PRU10007"/>
    </source>
</evidence>
<evidence type="ECO:0000259" key="4">
    <source>
        <dbReference type="Pfam" id="PF00171"/>
    </source>
</evidence>